<feature type="region of interest" description="Disordered" evidence="1">
    <location>
        <begin position="1"/>
        <end position="20"/>
    </location>
</feature>
<reference evidence="4 5" key="1">
    <citation type="submission" date="2015-03" db="EMBL/GenBank/DDBJ databases">
        <authorList>
            <consortium name="Pathogen Informatics"/>
        </authorList>
    </citation>
    <scope>NUCLEOTIDE SEQUENCE [LARGE SCALE GENOMIC DNA]</scope>
    <source>
        <strain evidence="3 5">Bir 172</strain>
        <strain evidence="2 4">C09601061</strain>
    </source>
</reference>
<name>A0A654U6Q0_MYCTX</name>
<evidence type="ECO:0000313" key="5">
    <source>
        <dbReference type="Proteomes" id="UP000048948"/>
    </source>
</evidence>
<evidence type="ECO:0000256" key="1">
    <source>
        <dbReference type="SAM" id="MobiDB-lite"/>
    </source>
</evidence>
<gene>
    <name evidence="2" type="ORF">ERS007657_04013</name>
    <name evidence="3" type="ORF">ERS027646_04250</name>
</gene>
<dbReference type="Proteomes" id="UP000046680">
    <property type="component" value="Unassembled WGS sequence"/>
</dbReference>
<evidence type="ECO:0000313" key="4">
    <source>
        <dbReference type="Proteomes" id="UP000046680"/>
    </source>
</evidence>
<evidence type="ECO:0000313" key="3">
    <source>
        <dbReference type="EMBL" id="CKT88994.1"/>
    </source>
</evidence>
<dbReference type="AlphaFoldDB" id="A0A654U6Q0"/>
<organism evidence="2 4">
    <name type="scientific">Mycobacterium tuberculosis</name>
    <dbReference type="NCBI Taxonomy" id="1773"/>
    <lineage>
        <taxon>Bacteria</taxon>
        <taxon>Bacillati</taxon>
        <taxon>Actinomycetota</taxon>
        <taxon>Actinomycetes</taxon>
        <taxon>Mycobacteriales</taxon>
        <taxon>Mycobacteriaceae</taxon>
        <taxon>Mycobacterium</taxon>
        <taxon>Mycobacterium tuberculosis complex</taxon>
    </lineage>
</organism>
<dbReference type="Proteomes" id="UP000048948">
    <property type="component" value="Unassembled WGS sequence"/>
</dbReference>
<accession>A0A654U6Q0</accession>
<dbReference type="EMBL" id="CGCX01002297">
    <property type="protein sequence ID" value="CFS10026.1"/>
    <property type="molecule type" value="Genomic_DNA"/>
</dbReference>
<sequence>MVVNAFQHCDGARPGDHLSNARLRHPARGCQHPTIEMEADHPCHDISRRSIVRRADTGQIILELGQPAVGAEQRQRREP</sequence>
<dbReference type="EMBL" id="CNGE01001230">
    <property type="protein sequence ID" value="CKT88994.1"/>
    <property type="molecule type" value="Genomic_DNA"/>
</dbReference>
<protein>
    <submittedName>
        <fullName evidence="2">Uncharacterized protein</fullName>
    </submittedName>
</protein>
<evidence type="ECO:0000313" key="2">
    <source>
        <dbReference type="EMBL" id="CFS10026.1"/>
    </source>
</evidence>
<proteinExistence type="predicted"/>